<name>A0A2T0LXV6_9ACTN</name>
<protein>
    <submittedName>
        <fullName evidence="2">Protoporphyrin IX magnesium-chelatase</fullName>
    </submittedName>
</protein>
<evidence type="ECO:0000256" key="1">
    <source>
        <dbReference type="SAM" id="MobiDB-lite"/>
    </source>
</evidence>
<keyword evidence="3" id="KW-1185">Reference proteome</keyword>
<dbReference type="Proteomes" id="UP000238312">
    <property type="component" value="Unassembled WGS sequence"/>
</dbReference>
<dbReference type="AlphaFoldDB" id="A0A2T0LXV6"/>
<feature type="region of interest" description="Disordered" evidence="1">
    <location>
        <begin position="246"/>
        <end position="288"/>
    </location>
</feature>
<reference evidence="2 3" key="1">
    <citation type="submission" date="2018-03" db="EMBL/GenBank/DDBJ databases">
        <title>Genomic Encyclopedia of Type Strains, Phase III (KMG-III): the genomes of soil and plant-associated and newly described type strains.</title>
        <authorList>
            <person name="Whitman W."/>
        </authorList>
    </citation>
    <scope>NUCLEOTIDE SEQUENCE [LARGE SCALE GENOMIC DNA]</scope>
    <source>
        <strain evidence="2 3">CGMCC 4.7104</strain>
    </source>
</reference>
<dbReference type="Gene3D" id="1.10.8.80">
    <property type="entry name" value="Magnesium chelatase subunit I, C-Terminal domain"/>
    <property type="match status" value="1"/>
</dbReference>
<proteinExistence type="predicted"/>
<dbReference type="InterPro" id="IPR027417">
    <property type="entry name" value="P-loop_NTPase"/>
</dbReference>
<accession>A0A2T0LXV6</accession>
<evidence type="ECO:0000313" key="2">
    <source>
        <dbReference type="EMBL" id="PRX48949.1"/>
    </source>
</evidence>
<evidence type="ECO:0000313" key="3">
    <source>
        <dbReference type="Proteomes" id="UP000238312"/>
    </source>
</evidence>
<dbReference type="RefSeq" id="WP_106252797.1">
    <property type="nucleotide sequence ID" value="NZ_PVNG01000039.1"/>
</dbReference>
<dbReference type="EMBL" id="PVNG01000039">
    <property type="protein sequence ID" value="PRX48949.1"/>
    <property type="molecule type" value="Genomic_DNA"/>
</dbReference>
<dbReference type="SUPFAM" id="SSF52540">
    <property type="entry name" value="P-loop containing nucleoside triphosphate hydrolases"/>
    <property type="match status" value="1"/>
</dbReference>
<dbReference type="PANTHER" id="PTHR35023">
    <property type="entry name" value="CHELATASE-RELATED"/>
    <property type="match status" value="1"/>
</dbReference>
<sequence>MTTWETAGQRIETALACAAFDPRLRGVLCYDLDPALLPSLAAWLADLTAGRGTPYELVVAGAGTTEDDLWTRVRPVPGLLAGREPGPLADLPDRVPAVVIVPDLAEISFAAARAAVTVLGSETAYLERDGVHAVWSPKVPWIAACARQDMGKVSTHLLDRFALRVDARGVEAPPSAGPAPWLRAAARPTALPRFTPEAVERVVERTGRAPGARRDLALARLARALAAMRTASQVTASDVDEAAELIGLPTPKPDDDEHATTVPDGRLARRRPTGDGRRRDESAQAGAVEQAVVEVPAARPLTAAAALLTMAATPYPEDLPGLDSEPSSLRTSWVRRSAATSQRGVPVGHVRAHDLSDLALVATLLEAGRFQLVRCPGHFDGPPHPPHLQPSDLRRYRRAEVPGRLFTLLLDHTCRKDWDWYPALAPYLHWCYTERAAVCVIEVGAEGHELTARRVTGRNLLDPRVVAALDRRPGRSTPLAHGLVLAVDALRRYLQRDRAAVDEALFIVVTDGRANVPIHNSLTGETPQAVAREGVDDALAVAREIRMMRKVESFIMHPRPYAGEGLVLELADALGAAVVPGRDHVEGTGAVTGDG</sequence>
<organism evidence="2 3">
    <name type="scientific">Nonomuraea fuscirosea</name>
    <dbReference type="NCBI Taxonomy" id="1291556"/>
    <lineage>
        <taxon>Bacteria</taxon>
        <taxon>Bacillati</taxon>
        <taxon>Actinomycetota</taxon>
        <taxon>Actinomycetes</taxon>
        <taxon>Streptosporangiales</taxon>
        <taxon>Streptosporangiaceae</taxon>
        <taxon>Nonomuraea</taxon>
    </lineage>
</organism>
<feature type="compositionally biased region" description="Basic and acidic residues" evidence="1">
    <location>
        <begin position="272"/>
        <end position="282"/>
    </location>
</feature>
<dbReference type="PANTHER" id="PTHR35023:SF1">
    <property type="entry name" value="MG-PROTOPORPHYRIN IX CHELATASE"/>
    <property type="match status" value="1"/>
</dbReference>
<dbReference type="InterPro" id="IPR052989">
    <property type="entry name" value="Mg-chelatase_DI-like"/>
</dbReference>
<gene>
    <name evidence="2" type="ORF">B0I32_13942</name>
</gene>
<dbReference type="OrthoDB" id="159280at2"/>
<comment type="caution">
    <text evidence="2">The sequence shown here is derived from an EMBL/GenBank/DDBJ whole genome shotgun (WGS) entry which is preliminary data.</text>
</comment>